<dbReference type="Pfam" id="PF13409">
    <property type="entry name" value="GST_N_2"/>
    <property type="match status" value="1"/>
</dbReference>
<dbReference type="RefSeq" id="WP_267654646.1">
    <property type="nucleotide sequence ID" value="NZ_JAOVZR010000001.1"/>
</dbReference>
<sequence>MPILYHHKASTASRFIRVCFGEVDFEAELVEENVWEKRPEFLKINPAGTLPVCMTDNNHALCGPHIIAEWLDESFGVFKRDRRLLAEDPFRRAEIRRLMEWFLIKFEHDVARPLVRERVLKLMMPADKGGGAPDPKMLRAGRANIRQHMKYLSWLAGSRAWLAGDRLSYADLAAAAAISMMDYLGEIDWNANPQAKDWYQRVKSRPSFRPILADRIRNLAPVSHYADLDF</sequence>
<dbReference type="PANTHER" id="PTHR43969:SF9">
    <property type="entry name" value="GLUTATHIONE S TRANSFERASE D10, ISOFORM A-RELATED"/>
    <property type="match status" value="1"/>
</dbReference>
<comment type="caution">
    <text evidence="4">The sequence shown here is derived from an EMBL/GenBank/DDBJ whole genome shotgun (WGS) entry which is preliminary data.</text>
</comment>
<dbReference type="InterPro" id="IPR036282">
    <property type="entry name" value="Glutathione-S-Trfase_C_sf"/>
</dbReference>
<dbReference type="Pfam" id="PF00043">
    <property type="entry name" value="GST_C"/>
    <property type="match status" value="1"/>
</dbReference>
<dbReference type="SFLD" id="SFLDS00019">
    <property type="entry name" value="Glutathione_Transferase_(cytos"/>
    <property type="match status" value="1"/>
</dbReference>
<dbReference type="CDD" id="cd00570">
    <property type="entry name" value="GST_N_family"/>
    <property type="match status" value="1"/>
</dbReference>
<dbReference type="InterPro" id="IPR004045">
    <property type="entry name" value="Glutathione_S-Trfase_N"/>
</dbReference>
<evidence type="ECO:0000313" key="4">
    <source>
        <dbReference type="EMBL" id="MCY0149141.1"/>
    </source>
</evidence>
<dbReference type="Gene3D" id="3.40.30.10">
    <property type="entry name" value="Glutaredoxin"/>
    <property type="match status" value="1"/>
</dbReference>
<dbReference type="SUPFAM" id="SSF47616">
    <property type="entry name" value="GST C-terminal domain-like"/>
    <property type="match status" value="1"/>
</dbReference>
<gene>
    <name evidence="4" type="ORF">OEG84_15850</name>
</gene>
<name>A0ABT3ZBH5_9HYPH</name>
<dbReference type="SUPFAM" id="SSF52833">
    <property type="entry name" value="Thioredoxin-like"/>
    <property type="match status" value="1"/>
</dbReference>
<protein>
    <submittedName>
        <fullName evidence="4">Glutathione S-transferase family protein</fullName>
    </submittedName>
</protein>
<feature type="domain" description="GST N-terminal" evidence="2">
    <location>
        <begin position="1"/>
        <end position="79"/>
    </location>
</feature>
<dbReference type="InterPro" id="IPR036249">
    <property type="entry name" value="Thioredoxin-like_sf"/>
</dbReference>
<dbReference type="PROSITE" id="PS50405">
    <property type="entry name" value="GST_CTER"/>
    <property type="match status" value="1"/>
</dbReference>
<dbReference type="InterPro" id="IPR010987">
    <property type="entry name" value="Glutathione-S-Trfase_C-like"/>
</dbReference>
<reference evidence="4" key="1">
    <citation type="submission" date="2022-10" db="EMBL/GenBank/DDBJ databases">
        <title>Hoeflea sp. G2-23, isolated from marine algae.</title>
        <authorList>
            <person name="Kristyanto S."/>
            <person name="Kim J.M."/>
            <person name="Jeon C.O."/>
        </authorList>
    </citation>
    <scope>NUCLEOTIDE SEQUENCE</scope>
    <source>
        <strain evidence="4">G2-23</strain>
    </source>
</reference>
<comment type="subunit">
    <text evidence="1">Homodimer.</text>
</comment>
<dbReference type="Gene3D" id="1.20.1050.10">
    <property type="match status" value="1"/>
</dbReference>
<dbReference type="CDD" id="cd00299">
    <property type="entry name" value="GST_C_family"/>
    <property type="match status" value="1"/>
</dbReference>
<evidence type="ECO:0000313" key="5">
    <source>
        <dbReference type="Proteomes" id="UP001073227"/>
    </source>
</evidence>
<dbReference type="InterPro" id="IPR040079">
    <property type="entry name" value="Glutathione_S-Trfase"/>
</dbReference>
<dbReference type="SFLD" id="SFLDG00358">
    <property type="entry name" value="Main_(cytGST)"/>
    <property type="match status" value="1"/>
</dbReference>
<proteinExistence type="predicted"/>
<dbReference type="PANTHER" id="PTHR43969">
    <property type="entry name" value="GLUTATHIONE S TRANSFERASE D10, ISOFORM A-RELATED"/>
    <property type="match status" value="1"/>
</dbReference>
<organism evidence="4 5">
    <name type="scientific">Hoeflea algicola</name>
    <dbReference type="NCBI Taxonomy" id="2983763"/>
    <lineage>
        <taxon>Bacteria</taxon>
        <taxon>Pseudomonadati</taxon>
        <taxon>Pseudomonadota</taxon>
        <taxon>Alphaproteobacteria</taxon>
        <taxon>Hyphomicrobiales</taxon>
        <taxon>Rhizobiaceae</taxon>
        <taxon>Hoeflea</taxon>
    </lineage>
</organism>
<evidence type="ECO:0000259" key="2">
    <source>
        <dbReference type="PROSITE" id="PS50404"/>
    </source>
</evidence>
<evidence type="ECO:0000259" key="3">
    <source>
        <dbReference type="PROSITE" id="PS50405"/>
    </source>
</evidence>
<dbReference type="EMBL" id="JAOVZR010000001">
    <property type="protein sequence ID" value="MCY0149141.1"/>
    <property type="molecule type" value="Genomic_DNA"/>
</dbReference>
<accession>A0ABT3ZBH5</accession>
<dbReference type="InterPro" id="IPR004046">
    <property type="entry name" value="GST_C"/>
</dbReference>
<dbReference type="PROSITE" id="PS50404">
    <property type="entry name" value="GST_NTER"/>
    <property type="match status" value="1"/>
</dbReference>
<evidence type="ECO:0000256" key="1">
    <source>
        <dbReference type="ARBA" id="ARBA00011738"/>
    </source>
</evidence>
<dbReference type="Proteomes" id="UP001073227">
    <property type="component" value="Unassembled WGS sequence"/>
</dbReference>
<keyword evidence="5" id="KW-1185">Reference proteome</keyword>
<feature type="domain" description="GST C-terminal" evidence="3">
    <location>
        <begin position="88"/>
        <end position="222"/>
    </location>
</feature>